<dbReference type="Proteomes" id="UP001597227">
    <property type="component" value="Unassembled WGS sequence"/>
</dbReference>
<dbReference type="PROSITE" id="PS50949">
    <property type="entry name" value="HTH_GNTR"/>
    <property type="match status" value="1"/>
</dbReference>
<dbReference type="SMART" id="SM00895">
    <property type="entry name" value="FCD"/>
    <property type="match status" value="1"/>
</dbReference>
<dbReference type="Pfam" id="PF07729">
    <property type="entry name" value="FCD"/>
    <property type="match status" value="1"/>
</dbReference>
<dbReference type="InterPro" id="IPR000524">
    <property type="entry name" value="Tscrpt_reg_HTH_GntR"/>
</dbReference>
<evidence type="ECO:0000256" key="3">
    <source>
        <dbReference type="ARBA" id="ARBA00023163"/>
    </source>
</evidence>
<sequence>MHLSNPKITRVSAKDIAYTEIKERIIKCSFQPGEPIVEDELANELEISRTPLREALQRLEIEELVERQPNGRLKVASISVQEVKELFLVRSLLEGIIVVEAIDNITENDIKHMSYLVYMIKENSRESNYEDVNHFGSQFHSALYNLSHNRTVIKILYQLNDKISRYRRLAHYVDTRKTSDEHEIILDHIVQKDRHNAEITIKNHILDSMNQAVEAVKRYEDSLQN</sequence>
<dbReference type="Pfam" id="PF00392">
    <property type="entry name" value="GntR"/>
    <property type="match status" value="1"/>
</dbReference>
<dbReference type="InterPro" id="IPR008920">
    <property type="entry name" value="TF_FadR/GntR_C"/>
</dbReference>
<keyword evidence="2" id="KW-0238">DNA-binding</keyword>
<protein>
    <submittedName>
        <fullName evidence="5">GntR family transcriptional regulator</fullName>
    </submittedName>
</protein>
<dbReference type="Gene3D" id="1.20.120.530">
    <property type="entry name" value="GntR ligand-binding domain-like"/>
    <property type="match status" value="1"/>
</dbReference>
<keyword evidence="1" id="KW-0805">Transcription regulation</keyword>
<name>A0ABW4MMW3_9BACI</name>
<dbReference type="InterPro" id="IPR011711">
    <property type="entry name" value="GntR_C"/>
</dbReference>
<accession>A0ABW4MMW3</accession>
<dbReference type="InterPro" id="IPR036388">
    <property type="entry name" value="WH-like_DNA-bd_sf"/>
</dbReference>
<dbReference type="PANTHER" id="PTHR43537:SF5">
    <property type="entry name" value="UXU OPERON TRANSCRIPTIONAL REGULATOR"/>
    <property type="match status" value="1"/>
</dbReference>
<reference evidence="6" key="1">
    <citation type="journal article" date="2019" name="Int. J. Syst. Evol. Microbiol.">
        <title>The Global Catalogue of Microorganisms (GCM) 10K type strain sequencing project: providing services to taxonomists for standard genome sequencing and annotation.</title>
        <authorList>
            <consortium name="The Broad Institute Genomics Platform"/>
            <consortium name="The Broad Institute Genome Sequencing Center for Infectious Disease"/>
            <person name="Wu L."/>
            <person name="Ma J."/>
        </authorList>
    </citation>
    <scope>NUCLEOTIDE SEQUENCE [LARGE SCALE GENOMIC DNA]</scope>
    <source>
        <strain evidence="6">CCUG 15531</strain>
    </source>
</reference>
<feature type="domain" description="HTH gntR-type" evidence="4">
    <location>
        <begin position="11"/>
        <end position="78"/>
    </location>
</feature>
<dbReference type="CDD" id="cd07377">
    <property type="entry name" value="WHTH_GntR"/>
    <property type="match status" value="1"/>
</dbReference>
<evidence type="ECO:0000256" key="2">
    <source>
        <dbReference type="ARBA" id="ARBA00023125"/>
    </source>
</evidence>
<keyword evidence="6" id="KW-1185">Reference proteome</keyword>
<evidence type="ECO:0000313" key="5">
    <source>
        <dbReference type="EMBL" id="MFD1778939.1"/>
    </source>
</evidence>
<dbReference type="SUPFAM" id="SSF46785">
    <property type="entry name" value="Winged helix' DNA-binding domain"/>
    <property type="match status" value="1"/>
</dbReference>
<dbReference type="PANTHER" id="PTHR43537">
    <property type="entry name" value="TRANSCRIPTIONAL REGULATOR, GNTR FAMILY"/>
    <property type="match status" value="1"/>
</dbReference>
<evidence type="ECO:0000313" key="6">
    <source>
        <dbReference type="Proteomes" id="UP001597227"/>
    </source>
</evidence>
<dbReference type="EMBL" id="JBHUEK010000012">
    <property type="protein sequence ID" value="MFD1778939.1"/>
    <property type="molecule type" value="Genomic_DNA"/>
</dbReference>
<proteinExistence type="predicted"/>
<dbReference type="SUPFAM" id="SSF48008">
    <property type="entry name" value="GntR ligand-binding domain-like"/>
    <property type="match status" value="1"/>
</dbReference>
<gene>
    <name evidence="5" type="ORF">ACFSFW_09695</name>
</gene>
<dbReference type="SMART" id="SM00345">
    <property type="entry name" value="HTH_GNTR"/>
    <property type="match status" value="1"/>
</dbReference>
<comment type="caution">
    <text evidence="5">The sequence shown here is derived from an EMBL/GenBank/DDBJ whole genome shotgun (WGS) entry which is preliminary data.</text>
</comment>
<evidence type="ECO:0000259" key="4">
    <source>
        <dbReference type="PROSITE" id="PS50949"/>
    </source>
</evidence>
<dbReference type="InterPro" id="IPR036390">
    <property type="entry name" value="WH_DNA-bd_sf"/>
</dbReference>
<evidence type="ECO:0000256" key="1">
    <source>
        <dbReference type="ARBA" id="ARBA00023015"/>
    </source>
</evidence>
<dbReference type="Gene3D" id="1.10.10.10">
    <property type="entry name" value="Winged helix-like DNA-binding domain superfamily/Winged helix DNA-binding domain"/>
    <property type="match status" value="1"/>
</dbReference>
<organism evidence="5 6">
    <name type="scientific">Fredinandcohnia salidurans</name>
    <dbReference type="NCBI Taxonomy" id="2595041"/>
    <lineage>
        <taxon>Bacteria</taxon>
        <taxon>Bacillati</taxon>
        <taxon>Bacillota</taxon>
        <taxon>Bacilli</taxon>
        <taxon>Bacillales</taxon>
        <taxon>Bacillaceae</taxon>
        <taxon>Fredinandcohnia</taxon>
    </lineage>
</organism>
<keyword evidence="3" id="KW-0804">Transcription</keyword>
<dbReference type="RefSeq" id="WP_304212439.1">
    <property type="nucleotide sequence ID" value="NZ_JBHUEK010000012.1"/>
</dbReference>